<feature type="region of interest" description="Disordered" evidence="1">
    <location>
        <begin position="369"/>
        <end position="401"/>
    </location>
</feature>
<evidence type="ECO:0000313" key="2">
    <source>
        <dbReference type="EMBL" id="KJA15816.1"/>
    </source>
</evidence>
<dbReference type="OMA" id="RPSWHPY"/>
<feature type="compositionally biased region" description="Polar residues" evidence="1">
    <location>
        <begin position="375"/>
        <end position="386"/>
    </location>
</feature>
<gene>
    <name evidence="2" type="ORF">HYPSUDRAFT_71822</name>
</gene>
<dbReference type="OrthoDB" id="2786563at2759"/>
<protein>
    <recommendedName>
        <fullName evidence="4">F-box domain-containing protein</fullName>
    </recommendedName>
</protein>
<dbReference type="AlphaFoldDB" id="A0A0D2NGL5"/>
<dbReference type="EMBL" id="KN817634">
    <property type="protein sequence ID" value="KJA15816.1"/>
    <property type="molecule type" value="Genomic_DNA"/>
</dbReference>
<accession>A0A0D2NGL5</accession>
<proteinExistence type="predicted"/>
<keyword evidence="3" id="KW-1185">Reference proteome</keyword>
<sequence>MEPLNLLSFPEELLEKILAHCVVAHTPHPPRPSWHNSSATSPPVRGRLALLLVSKTFLRIATPLFYHTLHVASPSQLHCLLRDALRPNAALAAHIRRVVLAGIWAEGGELLQLCHARLETLDIILDTMPVAPGVHGDVRDLDAEEFCAALADLTALTHLVVRKPCNVYLTQPRPRYVLAALAEAMHAWNELEHADLAFRVADDAAGRGAPGPMAALTRALATRPKLHTLATMLPNVWNEAMLRVSANPALERIVLADGVGAGPEQARGVTWAGARAFYAAPVAAALSAPVSASEGVQAASIQCTGLFFAQAKKHTRLCELIRAGTFIMRTRAKTMAPPGGAQRAYPYARSQSVVPVAELASKERAPLAAERLEASTSSRPRSSTYASPPRGTTACAASSSR</sequence>
<evidence type="ECO:0000256" key="1">
    <source>
        <dbReference type="SAM" id="MobiDB-lite"/>
    </source>
</evidence>
<reference evidence="3" key="1">
    <citation type="submission" date="2014-04" db="EMBL/GenBank/DDBJ databases">
        <title>Evolutionary Origins and Diversification of the Mycorrhizal Mutualists.</title>
        <authorList>
            <consortium name="DOE Joint Genome Institute"/>
            <consortium name="Mycorrhizal Genomics Consortium"/>
            <person name="Kohler A."/>
            <person name="Kuo A."/>
            <person name="Nagy L.G."/>
            <person name="Floudas D."/>
            <person name="Copeland A."/>
            <person name="Barry K.W."/>
            <person name="Cichocki N."/>
            <person name="Veneault-Fourrey C."/>
            <person name="LaButti K."/>
            <person name="Lindquist E.A."/>
            <person name="Lipzen A."/>
            <person name="Lundell T."/>
            <person name="Morin E."/>
            <person name="Murat C."/>
            <person name="Riley R."/>
            <person name="Ohm R."/>
            <person name="Sun H."/>
            <person name="Tunlid A."/>
            <person name="Henrissat B."/>
            <person name="Grigoriev I.V."/>
            <person name="Hibbett D.S."/>
            <person name="Martin F."/>
        </authorList>
    </citation>
    <scope>NUCLEOTIDE SEQUENCE [LARGE SCALE GENOMIC DNA]</scope>
    <source>
        <strain evidence="3">FD-334 SS-4</strain>
    </source>
</reference>
<organism evidence="2 3">
    <name type="scientific">Hypholoma sublateritium (strain FD-334 SS-4)</name>
    <dbReference type="NCBI Taxonomy" id="945553"/>
    <lineage>
        <taxon>Eukaryota</taxon>
        <taxon>Fungi</taxon>
        <taxon>Dikarya</taxon>
        <taxon>Basidiomycota</taxon>
        <taxon>Agaricomycotina</taxon>
        <taxon>Agaricomycetes</taxon>
        <taxon>Agaricomycetidae</taxon>
        <taxon>Agaricales</taxon>
        <taxon>Agaricineae</taxon>
        <taxon>Strophariaceae</taxon>
        <taxon>Hypholoma</taxon>
    </lineage>
</organism>
<evidence type="ECO:0008006" key="4">
    <source>
        <dbReference type="Google" id="ProtNLM"/>
    </source>
</evidence>
<evidence type="ECO:0000313" key="3">
    <source>
        <dbReference type="Proteomes" id="UP000054270"/>
    </source>
</evidence>
<name>A0A0D2NGL5_HYPSF</name>
<dbReference type="Proteomes" id="UP000054270">
    <property type="component" value="Unassembled WGS sequence"/>
</dbReference>